<feature type="region of interest" description="Disordered" evidence="1">
    <location>
        <begin position="89"/>
        <end position="112"/>
    </location>
</feature>
<feature type="compositionally biased region" description="Basic and acidic residues" evidence="1">
    <location>
        <begin position="89"/>
        <end position="109"/>
    </location>
</feature>
<feature type="region of interest" description="Disordered" evidence="1">
    <location>
        <begin position="1"/>
        <end position="44"/>
    </location>
</feature>
<proteinExistence type="predicted"/>
<keyword evidence="3" id="KW-1185">Reference proteome</keyword>
<evidence type="ECO:0000313" key="3">
    <source>
        <dbReference type="Proteomes" id="UP000279306"/>
    </source>
</evidence>
<feature type="compositionally biased region" description="Basic and acidic residues" evidence="1">
    <location>
        <begin position="1"/>
        <end position="10"/>
    </location>
</feature>
<reference evidence="2 3" key="1">
    <citation type="submission" date="2018-12" db="EMBL/GenBank/DDBJ databases">
        <authorList>
            <consortium name="Pathogen Informatics"/>
        </authorList>
    </citation>
    <scope>NUCLEOTIDE SEQUENCE [LARGE SCALE GENOMIC DNA]</scope>
    <source>
        <strain evidence="2 3">NCTC10437</strain>
    </source>
</reference>
<name>A0A3S4RNS0_MYCAU</name>
<sequence>MTTANAREHSTSTTNDANAELEVDHAALDGPRGEWQTAEETSARAQNQLSIVLERLETNAERRSADEAALQAAIEQQAELKRAIKTSAEQRETLRKARSKAQREVDAARKQAQAAEARYDEALLVEVLAAQKSKDLSAFEDQAQVVGDSADAEAAPIAQSTAQMTAAAVTARNAGA</sequence>
<dbReference type="RefSeq" id="WP_048634490.1">
    <property type="nucleotide sequence ID" value="NZ_CVQQ01000020.1"/>
</dbReference>
<dbReference type="KEGG" id="mauu:NCTC10437_02794"/>
<evidence type="ECO:0000256" key="1">
    <source>
        <dbReference type="SAM" id="MobiDB-lite"/>
    </source>
</evidence>
<dbReference type="Proteomes" id="UP000279306">
    <property type="component" value="Chromosome"/>
</dbReference>
<organism evidence="2 3">
    <name type="scientific">Mycolicibacterium aurum</name>
    <name type="common">Mycobacterium aurum</name>
    <dbReference type="NCBI Taxonomy" id="1791"/>
    <lineage>
        <taxon>Bacteria</taxon>
        <taxon>Bacillati</taxon>
        <taxon>Actinomycetota</taxon>
        <taxon>Actinomycetes</taxon>
        <taxon>Mycobacteriales</taxon>
        <taxon>Mycobacteriaceae</taxon>
        <taxon>Mycolicibacterium</taxon>
    </lineage>
</organism>
<protein>
    <submittedName>
        <fullName evidence="2">Uncharacterized protein</fullName>
    </submittedName>
</protein>
<dbReference type="EMBL" id="LR134356">
    <property type="protein sequence ID" value="VEG55055.1"/>
    <property type="molecule type" value="Genomic_DNA"/>
</dbReference>
<accession>A0A3S4RNS0</accession>
<gene>
    <name evidence="2" type="ORF">NCTC10437_02794</name>
</gene>
<dbReference type="AlphaFoldDB" id="A0A3S4RNS0"/>
<dbReference type="OrthoDB" id="4636096at2"/>
<evidence type="ECO:0000313" key="2">
    <source>
        <dbReference type="EMBL" id="VEG55055.1"/>
    </source>
</evidence>